<dbReference type="Gene3D" id="1.20.5.1930">
    <property type="match status" value="1"/>
</dbReference>
<protein>
    <submittedName>
        <fullName evidence="3">Histidine kinase dimerization/phosphoacceptor domain-containing protein</fullName>
    </submittedName>
</protein>
<feature type="non-terminal residue" evidence="3">
    <location>
        <position position="136"/>
    </location>
</feature>
<evidence type="ECO:0000313" key="4">
    <source>
        <dbReference type="Proteomes" id="UP001180754"/>
    </source>
</evidence>
<gene>
    <name evidence="3" type="ORF">RND15_52565</name>
</gene>
<comment type="caution">
    <text evidence="3">The sequence shown here is derived from an EMBL/GenBank/DDBJ whole genome shotgun (WGS) entry which is preliminary data.</text>
</comment>
<sequence length="136" mass="14759">MLLFATATPVSNDFAPLIAVLMVGEVASLTGVWGGFLASLTAATLLLTAASQHRLDALPLYLGILGMGWLVGYLVFTQQQLMRQQQESQAAQSRHAAADERRRIAREVHDVIAHSLSVTLLHVTGARRGLQQDRDV</sequence>
<keyword evidence="3" id="KW-0418">Kinase</keyword>
<organism evidence="3 4">
    <name type="scientific">Streptomyces lonegramiae</name>
    <dbReference type="NCBI Taxonomy" id="3075524"/>
    <lineage>
        <taxon>Bacteria</taxon>
        <taxon>Bacillati</taxon>
        <taxon>Actinomycetota</taxon>
        <taxon>Actinomycetes</taxon>
        <taxon>Kitasatosporales</taxon>
        <taxon>Streptomycetaceae</taxon>
        <taxon>Streptomyces</taxon>
    </lineage>
</organism>
<reference evidence="3" key="1">
    <citation type="submission" date="2024-05" db="EMBL/GenBank/DDBJ databases">
        <title>30 novel species of actinomycetes from the DSMZ collection.</title>
        <authorList>
            <person name="Nouioui I."/>
        </authorList>
    </citation>
    <scope>NUCLEOTIDE SEQUENCE</scope>
    <source>
        <strain evidence="3">DSM 41529</strain>
    </source>
</reference>
<accession>A0ABU2Y1N3</accession>
<dbReference type="GO" id="GO:0016301">
    <property type="term" value="F:kinase activity"/>
    <property type="evidence" value="ECO:0007669"/>
    <property type="project" value="UniProtKB-KW"/>
</dbReference>
<dbReference type="RefSeq" id="WP_311731497.1">
    <property type="nucleotide sequence ID" value="NZ_JAVRFD010000867.1"/>
</dbReference>
<evidence type="ECO:0000259" key="2">
    <source>
        <dbReference type="Pfam" id="PF07730"/>
    </source>
</evidence>
<evidence type="ECO:0000313" key="3">
    <source>
        <dbReference type="EMBL" id="MDT0551215.1"/>
    </source>
</evidence>
<keyword evidence="1" id="KW-0812">Transmembrane</keyword>
<feature type="transmembrane region" description="Helical" evidence="1">
    <location>
        <begin position="58"/>
        <end position="76"/>
    </location>
</feature>
<dbReference type="EMBL" id="JAVRFD010000867">
    <property type="protein sequence ID" value="MDT0551215.1"/>
    <property type="molecule type" value="Genomic_DNA"/>
</dbReference>
<proteinExistence type="predicted"/>
<name>A0ABU2Y1N3_9ACTN</name>
<keyword evidence="3" id="KW-0808">Transferase</keyword>
<keyword evidence="4" id="KW-1185">Reference proteome</keyword>
<keyword evidence="1" id="KW-1133">Transmembrane helix</keyword>
<feature type="transmembrane region" description="Helical" evidence="1">
    <location>
        <begin position="20"/>
        <end position="46"/>
    </location>
</feature>
<dbReference type="InterPro" id="IPR011712">
    <property type="entry name" value="Sig_transdc_His_kin_sub3_dim/P"/>
</dbReference>
<dbReference type="Pfam" id="PF07730">
    <property type="entry name" value="HisKA_3"/>
    <property type="match status" value="1"/>
</dbReference>
<dbReference type="Proteomes" id="UP001180754">
    <property type="component" value="Unassembled WGS sequence"/>
</dbReference>
<feature type="domain" description="Signal transduction histidine kinase subgroup 3 dimerisation and phosphoacceptor" evidence="2">
    <location>
        <begin position="100"/>
        <end position="134"/>
    </location>
</feature>
<keyword evidence="1" id="KW-0472">Membrane</keyword>
<evidence type="ECO:0000256" key="1">
    <source>
        <dbReference type="SAM" id="Phobius"/>
    </source>
</evidence>